<dbReference type="Pfam" id="PF13473">
    <property type="entry name" value="Cupredoxin_1"/>
    <property type="match status" value="1"/>
</dbReference>
<evidence type="ECO:0000313" key="4">
    <source>
        <dbReference type="EMBL" id="KKP45082.1"/>
    </source>
</evidence>
<gene>
    <name evidence="4" type="ORF">UR35_C0003G0024</name>
</gene>
<feature type="transmembrane region" description="Helical" evidence="1">
    <location>
        <begin position="219"/>
        <end position="239"/>
    </location>
</feature>
<evidence type="ECO:0000256" key="1">
    <source>
        <dbReference type="SAM" id="Phobius"/>
    </source>
</evidence>
<dbReference type="STRING" id="1618566.UR35_C0003G0024"/>
<organism evidence="4 5">
    <name type="scientific">Candidatus Woesebacteria bacterium GW2011_GWB1_33_22</name>
    <dbReference type="NCBI Taxonomy" id="1618566"/>
    <lineage>
        <taxon>Bacteria</taxon>
        <taxon>Candidatus Woeseibacteriota</taxon>
    </lineage>
</organism>
<evidence type="ECO:0000259" key="3">
    <source>
        <dbReference type="Pfam" id="PF13473"/>
    </source>
</evidence>
<dbReference type="InterPro" id="IPR039447">
    <property type="entry name" value="UreH-like_TM_dom"/>
</dbReference>
<feature type="transmembrane region" description="Helical" evidence="1">
    <location>
        <begin position="152"/>
        <end position="177"/>
    </location>
</feature>
<proteinExistence type="predicted"/>
<dbReference type="PANTHER" id="PTHR42208">
    <property type="entry name" value="HEAVY METAL TRANSPORTER-RELATED"/>
    <property type="match status" value="1"/>
</dbReference>
<keyword evidence="1" id="KW-0812">Transmembrane</keyword>
<keyword evidence="1" id="KW-1133">Transmembrane helix</keyword>
<dbReference type="SUPFAM" id="SSF49503">
    <property type="entry name" value="Cupredoxins"/>
    <property type="match status" value="1"/>
</dbReference>
<evidence type="ECO:0000259" key="2">
    <source>
        <dbReference type="Pfam" id="PF13386"/>
    </source>
</evidence>
<accession>A0A0G0CNY7</accession>
<feature type="transmembrane region" description="Helical" evidence="1">
    <location>
        <begin position="32"/>
        <end position="59"/>
    </location>
</feature>
<dbReference type="Pfam" id="PF13386">
    <property type="entry name" value="DsbD_2"/>
    <property type="match status" value="1"/>
</dbReference>
<evidence type="ECO:0000313" key="5">
    <source>
        <dbReference type="Proteomes" id="UP000034778"/>
    </source>
</evidence>
<dbReference type="InterPro" id="IPR028096">
    <property type="entry name" value="EfeO_Cupredoxin"/>
</dbReference>
<dbReference type="Gene3D" id="2.60.40.420">
    <property type="entry name" value="Cupredoxins - blue copper proteins"/>
    <property type="match status" value="1"/>
</dbReference>
<sequence length="358" mass="39020">MCIFLFDILRIILNQLLRFCEEHDKISNMSNLWIIFLTGLISGGLSCFAVQGGLLAGILAEQKNNNQKRSILIFLGSKLIAHLLLGGLLGLLGSALVITSTFQGVMQIVAGLFILLMALKISEVHPIFRNFSITPPKFIFRLLRKGSKSENFFAPLVVGFLTILIPCGITQGMMLLSVSSGNFWYGALILGSFVLGTTPIFFALGIASEKILSIKPLKIFAVLAMIYLAFASINSGQVLRGSVHTWQNYKLAITGSEPVKSEQVLNLQDGKQVVTIDVKSTSYKASATTLKIGVPVKLILKTNNVFSCARSFTIPSLNISKLLPSTGTETIEFTPTKLGKLTFTCSMGMYSGYFNIVE</sequence>
<reference evidence="4 5" key="1">
    <citation type="journal article" date="2015" name="Nature">
        <title>rRNA introns, odd ribosomes, and small enigmatic genomes across a large radiation of phyla.</title>
        <authorList>
            <person name="Brown C.T."/>
            <person name="Hug L.A."/>
            <person name="Thomas B.C."/>
            <person name="Sharon I."/>
            <person name="Castelle C.J."/>
            <person name="Singh A."/>
            <person name="Wilkins M.J."/>
            <person name="Williams K.H."/>
            <person name="Banfield J.F."/>
        </authorList>
    </citation>
    <scope>NUCLEOTIDE SEQUENCE [LARGE SCALE GENOMIC DNA]</scope>
</reference>
<dbReference type="AlphaFoldDB" id="A0A0G0CNY7"/>
<dbReference type="InterPro" id="IPR008972">
    <property type="entry name" value="Cupredoxin"/>
</dbReference>
<feature type="transmembrane region" description="Helical" evidence="1">
    <location>
        <begin position="104"/>
        <end position="122"/>
    </location>
</feature>
<dbReference type="EMBL" id="LBOW01000003">
    <property type="protein sequence ID" value="KKP45082.1"/>
    <property type="molecule type" value="Genomic_DNA"/>
</dbReference>
<protein>
    <submittedName>
        <fullName evidence="4">Putative membrane protein</fullName>
    </submittedName>
</protein>
<name>A0A0G0CNY7_9BACT</name>
<feature type="transmembrane region" description="Helical" evidence="1">
    <location>
        <begin position="71"/>
        <end position="98"/>
    </location>
</feature>
<feature type="domain" description="Urease accessory protein UreH-like transmembrane" evidence="2">
    <location>
        <begin position="35"/>
        <end position="227"/>
    </location>
</feature>
<keyword evidence="1" id="KW-0472">Membrane</keyword>
<dbReference type="PANTHER" id="PTHR42208:SF1">
    <property type="entry name" value="HEAVY METAL TRANSPORTER"/>
    <property type="match status" value="1"/>
</dbReference>
<feature type="transmembrane region" description="Helical" evidence="1">
    <location>
        <begin position="183"/>
        <end position="207"/>
    </location>
</feature>
<dbReference type="Proteomes" id="UP000034778">
    <property type="component" value="Unassembled WGS sequence"/>
</dbReference>
<comment type="caution">
    <text evidence="4">The sequence shown here is derived from an EMBL/GenBank/DDBJ whole genome shotgun (WGS) entry which is preliminary data.</text>
</comment>
<feature type="domain" description="EfeO-type cupredoxin-like" evidence="3">
    <location>
        <begin position="268"/>
        <end position="351"/>
    </location>
</feature>